<dbReference type="AlphaFoldDB" id="A0A1Q8TG68"/>
<reference evidence="1 2" key="1">
    <citation type="submission" date="2016-12" db="EMBL/GenBank/DDBJ databases">
        <title>Draft genome sequences of strains Salinicola socius SMB35, Salinicola sp. MH3R3-1 and Chromohalobacter sp. SMB17 from the Verkhnekamsk potash mining region of Russia.</title>
        <authorList>
            <person name="Mavrodi D.V."/>
            <person name="Olsson B.E."/>
            <person name="Korsakova E.S."/>
            <person name="Pyankova A."/>
            <person name="Mavrodi O.V."/>
            <person name="Plotnikova E.G."/>
        </authorList>
    </citation>
    <scope>NUCLEOTIDE SEQUENCE [LARGE SCALE GENOMIC DNA]</scope>
    <source>
        <strain evidence="1 2">SMB17</strain>
    </source>
</reference>
<keyword evidence="2" id="KW-1185">Reference proteome</keyword>
<dbReference type="RefSeq" id="WP_075368296.1">
    <property type="nucleotide sequence ID" value="NZ_MSDQ01000006.1"/>
</dbReference>
<name>A0A1Q8TG68_9GAMM</name>
<dbReference type="Gene3D" id="3.30.310.170">
    <property type="entry name" value="Outer membrane protein assembly factor BamC"/>
    <property type="match status" value="1"/>
</dbReference>
<gene>
    <name evidence="1" type="ORF">BTW10_04145</name>
</gene>
<proteinExistence type="predicted"/>
<evidence type="ECO:0000313" key="2">
    <source>
        <dbReference type="Proteomes" id="UP000186806"/>
    </source>
</evidence>
<accession>A0A1Q8TG68</accession>
<evidence type="ECO:0008006" key="3">
    <source>
        <dbReference type="Google" id="ProtNLM"/>
    </source>
</evidence>
<dbReference type="STRING" id="223900.GCA_000821045_01970"/>
<comment type="caution">
    <text evidence="1">The sequence shown here is derived from an EMBL/GenBank/DDBJ whole genome shotgun (WGS) entry which is preliminary data.</text>
</comment>
<dbReference type="InterPro" id="IPR042268">
    <property type="entry name" value="BamC_C"/>
</dbReference>
<evidence type="ECO:0000313" key="1">
    <source>
        <dbReference type="EMBL" id="OLO12655.1"/>
    </source>
</evidence>
<organism evidence="1 2">
    <name type="scientific">Chromohalobacter japonicus</name>
    <dbReference type="NCBI Taxonomy" id="223900"/>
    <lineage>
        <taxon>Bacteria</taxon>
        <taxon>Pseudomonadati</taxon>
        <taxon>Pseudomonadota</taxon>
        <taxon>Gammaproteobacteria</taxon>
        <taxon>Oceanospirillales</taxon>
        <taxon>Halomonadaceae</taxon>
        <taxon>Chromohalobacter</taxon>
    </lineage>
</organism>
<dbReference type="PROSITE" id="PS51257">
    <property type="entry name" value="PROKAR_LIPOPROTEIN"/>
    <property type="match status" value="1"/>
</dbReference>
<dbReference type="Proteomes" id="UP000186806">
    <property type="component" value="Unassembled WGS sequence"/>
</dbReference>
<sequence>MKPVLKWMPLIIGATLIVSGCSRSGFYYDRNAEYADAEMVEPLTLPDSRDSSQYQNAMPVPDAESDFVATDEDFDVPRPRPLASSQEAETAFVESREAGDERWLVVNAAPGGVWPMLQGFASAQGTNVANTDVDAGRLETDLGTLSIRQGLREGSSEVRCEDSGNEARCLDALQRYLSDNVDDQEGVSLAAQPLASNERVRLSNHDGEWQLELALNLERAWPELRYQLENNFEDQRGTLVDQNRSAGQFVIDYTARDDDSGWFDWFGGDEATQRYRLNVSANARDTTQVRVSDEDGGSVDSGDAREVLDAVAATLR</sequence>
<protein>
    <recommendedName>
        <fullName evidence="3">Outer membrane protein assembly factor BamC</fullName>
    </recommendedName>
</protein>
<dbReference type="EMBL" id="MSDQ01000006">
    <property type="protein sequence ID" value="OLO12655.1"/>
    <property type="molecule type" value="Genomic_DNA"/>
</dbReference>